<gene>
    <name evidence="11" type="primary">dnaJ</name>
    <name evidence="15" type="ORF">K8V11_08840</name>
</gene>
<organism evidence="15 16">
    <name type="scientific">Dietzia timorensis</name>
    <dbReference type="NCBI Taxonomy" id="499555"/>
    <lineage>
        <taxon>Bacteria</taxon>
        <taxon>Bacillati</taxon>
        <taxon>Actinomycetota</taxon>
        <taxon>Actinomycetes</taxon>
        <taxon>Mycobacteriales</taxon>
        <taxon>Dietziaceae</taxon>
        <taxon>Dietzia</taxon>
    </lineage>
</organism>
<comment type="subcellular location">
    <subcellularLocation>
        <location evidence="11">Cytoplasm</location>
    </subcellularLocation>
</comment>
<dbReference type="InterPro" id="IPR001305">
    <property type="entry name" value="HSP_DnaJ_Cys-rich_dom"/>
</dbReference>
<dbReference type="CDD" id="cd10747">
    <property type="entry name" value="DnaJ_C"/>
    <property type="match status" value="1"/>
</dbReference>
<dbReference type="InterPro" id="IPR036869">
    <property type="entry name" value="J_dom_sf"/>
</dbReference>
<feature type="domain" description="CR-type" evidence="14">
    <location>
        <begin position="171"/>
        <end position="249"/>
    </location>
</feature>
<feature type="binding site" evidence="11">
    <location>
        <position position="184"/>
    </location>
    <ligand>
        <name>Zn(2+)</name>
        <dbReference type="ChEBI" id="CHEBI:29105"/>
        <label>1</label>
    </ligand>
</feature>
<evidence type="ECO:0000256" key="5">
    <source>
        <dbReference type="ARBA" id="ARBA00022771"/>
    </source>
</evidence>
<dbReference type="InterPro" id="IPR036410">
    <property type="entry name" value="HSP_DnaJ_Cys-rich_dom_sf"/>
</dbReference>
<dbReference type="InterPro" id="IPR008971">
    <property type="entry name" value="HSP40/DnaJ_pept-bd"/>
</dbReference>
<dbReference type="PANTHER" id="PTHR43096:SF54">
    <property type="entry name" value="CHAPERONE PROTEIN DNAJ 1"/>
    <property type="match status" value="1"/>
</dbReference>
<dbReference type="GO" id="GO:0031072">
    <property type="term" value="F:heat shock protein binding"/>
    <property type="evidence" value="ECO:0007669"/>
    <property type="project" value="InterPro"/>
</dbReference>
<proteinExistence type="inferred from homology"/>
<evidence type="ECO:0000259" key="14">
    <source>
        <dbReference type="PROSITE" id="PS51188"/>
    </source>
</evidence>
<dbReference type="GO" id="GO:0051082">
    <property type="term" value="F:unfolded protein binding"/>
    <property type="evidence" value="ECO:0007669"/>
    <property type="project" value="UniProtKB-UniRule"/>
</dbReference>
<feature type="repeat" description="CXXCXGXG motif" evidence="11">
    <location>
        <begin position="237"/>
        <end position="244"/>
    </location>
</feature>
<evidence type="ECO:0000313" key="16">
    <source>
        <dbReference type="Proteomes" id="UP000776650"/>
    </source>
</evidence>
<feature type="repeat" description="CXXCXGXG motif" evidence="11">
    <location>
        <begin position="184"/>
        <end position="191"/>
    </location>
</feature>
<dbReference type="SUPFAM" id="SSF46565">
    <property type="entry name" value="Chaperone J-domain"/>
    <property type="match status" value="1"/>
</dbReference>
<dbReference type="SUPFAM" id="SSF49493">
    <property type="entry name" value="HSP40/DnaJ peptide-binding domain"/>
    <property type="match status" value="2"/>
</dbReference>
<dbReference type="InterPro" id="IPR001623">
    <property type="entry name" value="DnaJ_domain"/>
</dbReference>
<feature type="binding site" evidence="11">
    <location>
        <position position="240"/>
    </location>
    <ligand>
        <name>Zn(2+)</name>
        <dbReference type="ChEBI" id="CHEBI:29105"/>
        <label>1</label>
    </ligand>
</feature>
<dbReference type="PRINTS" id="PR00625">
    <property type="entry name" value="JDOMAIN"/>
</dbReference>
<feature type="binding site" evidence="11">
    <location>
        <position position="223"/>
    </location>
    <ligand>
        <name>Zn(2+)</name>
        <dbReference type="ChEBI" id="CHEBI:29105"/>
        <label>2</label>
    </ligand>
</feature>
<dbReference type="Pfam" id="PF00684">
    <property type="entry name" value="DnaJ_CXXCXGXG"/>
    <property type="match status" value="1"/>
</dbReference>
<dbReference type="EMBL" id="DYXM01000170">
    <property type="protein sequence ID" value="HJE91099.1"/>
    <property type="molecule type" value="Genomic_DNA"/>
</dbReference>
<dbReference type="Gene3D" id="2.60.260.20">
    <property type="entry name" value="Urease metallochaperone UreE, N-terminal domain"/>
    <property type="match status" value="2"/>
</dbReference>
<dbReference type="HAMAP" id="MF_01152">
    <property type="entry name" value="DnaJ"/>
    <property type="match status" value="1"/>
</dbReference>
<evidence type="ECO:0000256" key="2">
    <source>
        <dbReference type="ARBA" id="ARBA00022705"/>
    </source>
</evidence>
<keyword evidence="8 11" id="KW-0143">Chaperone</keyword>
<dbReference type="PANTHER" id="PTHR43096">
    <property type="entry name" value="DNAJ HOMOLOG 1, MITOCHONDRIAL-RELATED"/>
    <property type="match status" value="1"/>
</dbReference>
<dbReference type="Gene3D" id="1.10.287.110">
    <property type="entry name" value="DnaJ domain"/>
    <property type="match status" value="1"/>
</dbReference>
<keyword evidence="4 11" id="KW-0677">Repeat</keyword>
<evidence type="ECO:0000256" key="11">
    <source>
        <dbReference type="HAMAP-Rule" id="MF_01152"/>
    </source>
</evidence>
<comment type="function">
    <text evidence="11">Participates actively in the response to hyperosmotic and heat shock by preventing the aggregation of stress-denatured proteins and by disaggregating proteins, also in an autonomous, DnaK-independent fashion. Unfolded proteins bind initially to DnaJ; upon interaction with the DnaJ-bound protein, DnaK hydrolyzes its bound ATP, resulting in the formation of a stable complex. GrpE releases ADP from DnaK; ATP binding to DnaK triggers the release of the substrate protein, thus completing the reaction cycle. Several rounds of ATP-dependent interactions between DnaJ, DnaK and GrpE are required for fully efficient folding. Also involved, together with DnaK and GrpE, in the DNA replication of plasmids through activation of initiation proteins.</text>
</comment>
<dbReference type="Pfam" id="PF00226">
    <property type="entry name" value="DnaJ"/>
    <property type="match status" value="1"/>
</dbReference>
<dbReference type="GO" id="GO:0006260">
    <property type="term" value="P:DNA replication"/>
    <property type="evidence" value="ECO:0007669"/>
    <property type="project" value="UniProtKB-KW"/>
</dbReference>
<feature type="binding site" evidence="11">
    <location>
        <position position="237"/>
    </location>
    <ligand>
        <name>Zn(2+)</name>
        <dbReference type="ChEBI" id="CHEBI:29105"/>
        <label>1</label>
    </ligand>
</feature>
<feature type="binding site" evidence="11">
    <location>
        <position position="187"/>
    </location>
    <ligand>
        <name>Zn(2+)</name>
        <dbReference type="ChEBI" id="CHEBI:29105"/>
        <label>1</label>
    </ligand>
</feature>
<accession>A0A921JYD7</accession>
<comment type="subunit">
    <text evidence="11">Homodimer.</text>
</comment>
<name>A0A921JYD7_9ACTN</name>
<evidence type="ECO:0000256" key="3">
    <source>
        <dbReference type="ARBA" id="ARBA00022723"/>
    </source>
</evidence>
<dbReference type="PROSITE" id="PS51188">
    <property type="entry name" value="ZF_CR"/>
    <property type="match status" value="1"/>
</dbReference>
<dbReference type="FunFam" id="2.10.230.10:FF:000002">
    <property type="entry name" value="Molecular chaperone DnaJ"/>
    <property type="match status" value="1"/>
</dbReference>
<keyword evidence="1 11" id="KW-0963">Cytoplasm</keyword>
<dbReference type="CDD" id="cd06257">
    <property type="entry name" value="DnaJ"/>
    <property type="match status" value="1"/>
</dbReference>
<dbReference type="GO" id="GO:0042026">
    <property type="term" value="P:protein refolding"/>
    <property type="evidence" value="ECO:0007669"/>
    <property type="project" value="TreeGrafter"/>
</dbReference>
<dbReference type="GO" id="GO:0009408">
    <property type="term" value="P:response to heat"/>
    <property type="evidence" value="ECO:0007669"/>
    <property type="project" value="InterPro"/>
</dbReference>
<keyword evidence="5 11" id="KW-0863">Zinc-finger</keyword>
<feature type="binding site" evidence="11">
    <location>
        <position position="226"/>
    </location>
    <ligand>
        <name>Zn(2+)</name>
        <dbReference type="ChEBI" id="CHEBI:29105"/>
        <label>2</label>
    </ligand>
</feature>
<comment type="caution">
    <text evidence="15">The sequence shown here is derived from an EMBL/GenBank/DDBJ whole genome shotgun (WGS) entry which is preliminary data.</text>
</comment>
<reference evidence="15" key="1">
    <citation type="journal article" date="2021" name="PeerJ">
        <title>Extensive microbial diversity within the chicken gut microbiome revealed by metagenomics and culture.</title>
        <authorList>
            <person name="Gilroy R."/>
            <person name="Ravi A."/>
            <person name="Getino M."/>
            <person name="Pursley I."/>
            <person name="Horton D.L."/>
            <person name="Alikhan N.F."/>
            <person name="Baker D."/>
            <person name="Gharbi K."/>
            <person name="Hall N."/>
            <person name="Watson M."/>
            <person name="Adriaenssens E.M."/>
            <person name="Foster-Nyarko E."/>
            <person name="Jarju S."/>
            <person name="Secka A."/>
            <person name="Antonio M."/>
            <person name="Oren A."/>
            <person name="Chaudhuri R.R."/>
            <person name="La Ragione R."/>
            <person name="Hildebrand F."/>
            <person name="Pallen M.J."/>
        </authorList>
    </citation>
    <scope>NUCLEOTIDE SEQUENCE</scope>
    <source>
        <strain evidence="15">ChiGjej1B1-18357</strain>
    </source>
</reference>
<comment type="cofactor">
    <cofactor evidence="11">
        <name>Zn(2+)</name>
        <dbReference type="ChEBI" id="CHEBI:29105"/>
    </cofactor>
    <text evidence="11">Binds 2 Zn(2+) ions per monomer.</text>
</comment>
<evidence type="ECO:0000256" key="7">
    <source>
        <dbReference type="ARBA" id="ARBA00023016"/>
    </source>
</evidence>
<dbReference type="Pfam" id="PF01556">
    <property type="entry name" value="DnaJ_C"/>
    <property type="match status" value="1"/>
</dbReference>
<feature type="repeat" description="CXXCXGXG motif" evidence="11">
    <location>
        <begin position="223"/>
        <end position="230"/>
    </location>
</feature>
<feature type="zinc finger region" description="CR-type" evidence="12">
    <location>
        <begin position="171"/>
        <end position="249"/>
    </location>
</feature>
<dbReference type="Proteomes" id="UP000776650">
    <property type="component" value="Unassembled WGS sequence"/>
</dbReference>
<keyword evidence="3 11" id="KW-0479">Metal-binding</keyword>
<dbReference type="InterPro" id="IPR012724">
    <property type="entry name" value="DnaJ"/>
</dbReference>
<dbReference type="GO" id="GO:0005737">
    <property type="term" value="C:cytoplasm"/>
    <property type="evidence" value="ECO:0007669"/>
    <property type="project" value="UniProtKB-SubCell"/>
</dbReference>
<feature type="binding site" evidence="11">
    <location>
        <position position="201"/>
    </location>
    <ligand>
        <name>Zn(2+)</name>
        <dbReference type="ChEBI" id="CHEBI:29105"/>
        <label>2</label>
    </ligand>
</feature>
<evidence type="ECO:0000256" key="12">
    <source>
        <dbReference type="PROSITE-ProRule" id="PRU00546"/>
    </source>
</evidence>
<dbReference type="GO" id="GO:0008270">
    <property type="term" value="F:zinc ion binding"/>
    <property type="evidence" value="ECO:0007669"/>
    <property type="project" value="UniProtKB-UniRule"/>
</dbReference>
<feature type="domain" description="J" evidence="13">
    <location>
        <begin position="10"/>
        <end position="75"/>
    </location>
</feature>
<dbReference type="InterPro" id="IPR002939">
    <property type="entry name" value="DnaJ_C"/>
</dbReference>
<dbReference type="SUPFAM" id="SSF57938">
    <property type="entry name" value="DnaJ/Hsp40 cysteine-rich domain"/>
    <property type="match status" value="1"/>
</dbReference>
<evidence type="ECO:0000256" key="8">
    <source>
        <dbReference type="ARBA" id="ARBA00023186"/>
    </source>
</evidence>
<evidence type="ECO:0000256" key="6">
    <source>
        <dbReference type="ARBA" id="ARBA00022833"/>
    </source>
</evidence>
<evidence type="ECO:0000259" key="13">
    <source>
        <dbReference type="PROSITE" id="PS50076"/>
    </source>
</evidence>
<keyword evidence="7 11" id="KW-0346">Stress response</keyword>
<dbReference type="PROSITE" id="PS50076">
    <property type="entry name" value="DNAJ_2"/>
    <property type="match status" value="1"/>
</dbReference>
<protein>
    <recommendedName>
        <fullName evidence="10 11">Chaperone protein DnaJ</fullName>
    </recommendedName>
</protein>
<dbReference type="SMART" id="SM00271">
    <property type="entry name" value="DnaJ"/>
    <property type="match status" value="1"/>
</dbReference>
<sequence length="399" mass="41195">MSQSDWVDRDFYADLGVSKDASQNDIRKAYRKLARESHPDSHPGDTAAEEKFKKVSTAYDVVGDESKRKEYDEIRQLAASGYGGFGGGGGGFGGGRYRRSGGGAGAGAEEFDISDLFGGGAAGAQSGGFGDIFGGLFNRGAGAGGGGRQASARGENIETSVTVGFRDAALGKPVEIAVTAPSTCNTCSGSGAKPGTTPRTCGSCQGAGYVNRSQGPFGFSEPCPECGGAGSIIDDPCPECRGAGTTTRTRHFTVKIPAGIEDGKRIRLQGKGQAGFRGAPAGDLFVTVHVREDKVFSRDGNDLLLELPVSYPELVRGTKVSIPTLDGRVTVRVPENSRDGHVLRVRGRGINPQSGNPGALRATLRVVTPPAGAASEQLAAYAEALDASGFDPRAGWQGA</sequence>
<dbReference type="CDD" id="cd10719">
    <property type="entry name" value="DnaJ_zf"/>
    <property type="match status" value="1"/>
</dbReference>
<dbReference type="AlphaFoldDB" id="A0A921JYD7"/>
<evidence type="ECO:0000256" key="1">
    <source>
        <dbReference type="ARBA" id="ARBA00022490"/>
    </source>
</evidence>
<evidence type="ECO:0000256" key="10">
    <source>
        <dbReference type="ARBA" id="ARBA00067609"/>
    </source>
</evidence>
<keyword evidence="2 11" id="KW-0235">DNA replication</keyword>
<comment type="domain">
    <text evidence="11">The J domain is necessary and sufficient to stimulate DnaK ATPase activity. Zinc center 1 plays an important role in the autonomous, DnaK-independent chaperone activity of DnaJ. Zinc center 2 is essential for interaction with DnaK and for DnaJ activity.</text>
</comment>
<evidence type="ECO:0000256" key="4">
    <source>
        <dbReference type="ARBA" id="ARBA00022737"/>
    </source>
</evidence>
<evidence type="ECO:0000256" key="9">
    <source>
        <dbReference type="ARBA" id="ARBA00061004"/>
    </source>
</evidence>
<feature type="repeat" description="CXXCXGXG motif" evidence="11">
    <location>
        <begin position="201"/>
        <end position="208"/>
    </location>
</feature>
<evidence type="ECO:0000313" key="15">
    <source>
        <dbReference type="EMBL" id="HJE91099.1"/>
    </source>
</evidence>
<feature type="binding site" evidence="11">
    <location>
        <position position="204"/>
    </location>
    <ligand>
        <name>Zn(2+)</name>
        <dbReference type="ChEBI" id="CHEBI:29105"/>
        <label>2</label>
    </ligand>
</feature>
<dbReference type="Gene3D" id="2.10.230.10">
    <property type="entry name" value="Heat shock protein DnaJ, cysteine-rich domain"/>
    <property type="match status" value="1"/>
</dbReference>
<dbReference type="GO" id="GO:0005524">
    <property type="term" value="F:ATP binding"/>
    <property type="evidence" value="ECO:0007669"/>
    <property type="project" value="InterPro"/>
</dbReference>
<reference evidence="15" key="2">
    <citation type="submission" date="2021-09" db="EMBL/GenBank/DDBJ databases">
        <authorList>
            <person name="Gilroy R."/>
        </authorList>
    </citation>
    <scope>NUCLEOTIDE SEQUENCE</scope>
    <source>
        <strain evidence="15">ChiGjej1B1-18357</strain>
    </source>
</reference>
<dbReference type="RefSeq" id="WP_303912901.1">
    <property type="nucleotide sequence ID" value="NZ_DYXM01000170.1"/>
</dbReference>
<comment type="similarity">
    <text evidence="9 11">Belongs to the DnaJ family.</text>
</comment>
<keyword evidence="6 11" id="KW-0862">Zinc</keyword>